<dbReference type="InterPro" id="IPR032098">
    <property type="entry name" value="Acyltransf_C"/>
</dbReference>
<dbReference type="GO" id="GO:0016746">
    <property type="term" value="F:acyltransferase activity"/>
    <property type="evidence" value="ECO:0007669"/>
    <property type="project" value="UniProtKB-KW"/>
</dbReference>
<dbReference type="EMBL" id="CP019477">
    <property type="protein sequence ID" value="UQC84200.1"/>
    <property type="molecule type" value="Genomic_DNA"/>
</dbReference>
<keyword evidence="8" id="KW-1185">Reference proteome</keyword>
<organism evidence="7 8">
    <name type="scientific">Colletotrichum lupini</name>
    <dbReference type="NCBI Taxonomy" id="145971"/>
    <lineage>
        <taxon>Eukaryota</taxon>
        <taxon>Fungi</taxon>
        <taxon>Dikarya</taxon>
        <taxon>Ascomycota</taxon>
        <taxon>Pezizomycotina</taxon>
        <taxon>Sordariomycetes</taxon>
        <taxon>Hypocreomycetidae</taxon>
        <taxon>Glomerellales</taxon>
        <taxon>Glomerellaceae</taxon>
        <taxon>Colletotrichum</taxon>
        <taxon>Colletotrichum acutatum species complex</taxon>
    </lineage>
</organism>
<evidence type="ECO:0000256" key="3">
    <source>
        <dbReference type="ARBA" id="ARBA00023315"/>
    </source>
</evidence>
<evidence type="ECO:0000313" key="8">
    <source>
        <dbReference type="Proteomes" id="UP000830671"/>
    </source>
</evidence>
<dbReference type="AlphaFoldDB" id="A0A9Q8WIU7"/>
<feature type="transmembrane region" description="Helical" evidence="5">
    <location>
        <begin position="332"/>
        <end position="354"/>
    </location>
</feature>
<accession>A0A9Q8WIU7</accession>
<keyword evidence="2" id="KW-0808">Transferase</keyword>
<gene>
    <name evidence="7" type="ORF">CLUP02_09696</name>
</gene>
<protein>
    <submittedName>
        <fullName evidence="7">Acyltransferase</fullName>
    </submittedName>
</protein>
<keyword evidence="5" id="KW-0472">Membrane</keyword>
<dbReference type="Pfam" id="PF01553">
    <property type="entry name" value="Acyltransferase"/>
    <property type="match status" value="1"/>
</dbReference>
<dbReference type="KEGG" id="clup:CLUP02_09696"/>
<feature type="domain" description="Phospholipid/glycerol acyltransferase" evidence="6">
    <location>
        <begin position="320"/>
        <end position="453"/>
    </location>
</feature>
<dbReference type="SUPFAM" id="SSF69593">
    <property type="entry name" value="Glycerol-3-phosphate (1)-acyltransferase"/>
    <property type="match status" value="1"/>
</dbReference>
<name>A0A9Q8WIU7_9PEZI</name>
<keyword evidence="3 7" id="KW-0012">Acyltransferase</keyword>
<feature type="transmembrane region" description="Helical" evidence="5">
    <location>
        <begin position="571"/>
        <end position="590"/>
    </location>
</feature>
<dbReference type="PANTHER" id="PTHR10983">
    <property type="entry name" value="1-ACYLGLYCEROL-3-PHOSPHATE ACYLTRANSFERASE-RELATED"/>
    <property type="match status" value="1"/>
</dbReference>
<dbReference type="CDD" id="cd07990">
    <property type="entry name" value="LPLAT_LCLAT1-like"/>
    <property type="match status" value="1"/>
</dbReference>
<evidence type="ECO:0000256" key="2">
    <source>
        <dbReference type="ARBA" id="ARBA00022679"/>
    </source>
</evidence>
<feature type="region of interest" description="Disordered" evidence="4">
    <location>
        <begin position="1"/>
        <end position="42"/>
    </location>
</feature>
<feature type="compositionally biased region" description="Polar residues" evidence="4">
    <location>
        <begin position="7"/>
        <end position="17"/>
    </location>
</feature>
<evidence type="ECO:0000256" key="1">
    <source>
        <dbReference type="ARBA" id="ARBA00008655"/>
    </source>
</evidence>
<feature type="transmembrane region" description="Helical" evidence="5">
    <location>
        <begin position="360"/>
        <end position="377"/>
    </location>
</feature>
<feature type="region of interest" description="Disordered" evidence="4">
    <location>
        <begin position="192"/>
        <end position="217"/>
    </location>
</feature>
<dbReference type="Pfam" id="PF16076">
    <property type="entry name" value="Acyltransf_C"/>
    <property type="match status" value="1"/>
</dbReference>
<dbReference type="GeneID" id="73343684"/>
<dbReference type="Proteomes" id="UP000830671">
    <property type="component" value="Chromosome 5"/>
</dbReference>
<dbReference type="PANTHER" id="PTHR10983:SF16">
    <property type="entry name" value="LYSOCARDIOLIPIN ACYLTRANSFERASE 1"/>
    <property type="match status" value="1"/>
</dbReference>
<dbReference type="GO" id="GO:0036149">
    <property type="term" value="P:phosphatidylinositol acyl-chain remodeling"/>
    <property type="evidence" value="ECO:0007669"/>
    <property type="project" value="TreeGrafter"/>
</dbReference>
<evidence type="ECO:0000313" key="7">
    <source>
        <dbReference type="EMBL" id="UQC84200.1"/>
    </source>
</evidence>
<proteinExistence type="inferred from homology"/>
<sequence length="596" mass="66805">MEPFRMSQLQQAGSSHFGSKRRRTFSEAAGTPHTIRPKTKAKAVSWLRSADAADSNQLPDQTRQDTGPCLYRNSEVHTPLTPHQACSDSFKGNTLPPIYRLIPSLTPSTAMTPLHADELRTFLRCPALSVALIDRLLPRPSDPAAPGITLAVARDVTANSFTTAQRGPRYDRTNNPITAIMATDVHKTDAKGDAKSDIKVPAPAPNAGLVRKPSDPHPAGRVKHSLVVQVLRGFSFGVYFAACCLAIITTQILGVPLYWANRDMFYSYMALTKQSFGLTITAMTHIWSSTTIRISGDASMNGQIQKTADGRVQFNFPERVVLIANHQIYTDWLYLWWVAYANSPSMHGHIYIILKESLKYIPGVGAGMMFYGFIFMSRKMSTDQPRLAHRLQKLKKQHVGANGNKYLDPMWLLLFPEGTNLSTNGRRKSAAWAKKNDLKDPEHVLLPRSTGTFFCLNELKGSLDYVYDCTVAYEGVPRGKFGDQFFTLTSTYFQGRPPKSVNFHWRRFRLADIPLDDAKVFDTWLRERWYEKDAIMEEYLSTGRFPASQDLKGGFVETEVRLKSWIELGQIFVVVGIAGLVLRIVANSITRFASVL</sequence>
<keyword evidence="5" id="KW-0812">Transmembrane</keyword>
<dbReference type="RefSeq" id="XP_049145818.1">
    <property type="nucleotide sequence ID" value="XM_049288674.1"/>
</dbReference>
<dbReference type="InterPro" id="IPR002123">
    <property type="entry name" value="Plipid/glycerol_acylTrfase"/>
</dbReference>
<evidence type="ECO:0000259" key="6">
    <source>
        <dbReference type="SMART" id="SM00563"/>
    </source>
</evidence>
<feature type="transmembrane region" description="Helical" evidence="5">
    <location>
        <begin position="236"/>
        <end position="259"/>
    </location>
</feature>
<comment type="similarity">
    <text evidence="1">Belongs to the 1-acyl-sn-glycerol-3-phosphate acyltransferase family.</text>
</comment>
<evidence type="ECO:0000256" key="5">
    <source>
        <dbReference type="SAM" id="Phobius"/>
    </source>
</evidence>
<evidence type="ECO:0000256" key="4">
    <source>
        <dbReference type="SAM" id="MobiDB-lite"/>
    </source>
</evidence>
<reference evidence="7" key="1">
    <citation type="journal article" date="2021" name="Mol. Plant Microbe Interact.">
        <title>Complete Genome Sequence of the Plant-Pathogenic Fungus Colletotrichum lupini.</title>
        <authorList>
            <person name="Baroncelli R."/>
            <person name="Pensec F."/>
            <person name="Da Lio D."/>
            <person name="Boufleur T."/>
            <person name="Vicente I."/>
            <person name="Sarrocco S."/>
            <person name="Picot A."/>
            <person name="Baraldi E."/>
            <person name="Sukno S."/>
            <person name="Thon M."/>
            <person name="Le Floch G."/>
        </authorList>
    </citation>
    <scope>NUCLEOTIDE SEQUENCE</scope>
    <source>
        <strain evidence="7">IMI 504893</strain>
    </source>
</reference>
<keyword evidence="5" id="KW-1133">Transmembrane helix</keyword>
<dbReference type="GO" id="GO:0005783">
    <property type="term" value="C:endoplasmic reticulum"/>
    <property type="evidence" value="ECO:0007669"/>
    <property type="project" value="TreeGrafter"/>
</dbReference>
<dbReference type="SMART" id="SM00563">
    <property type="entry name" value="PlsC"/>
    <property type="match status" value="1"/>
</dbReference>